<comment type="caution">
    <text evidence="1">The sequence shown here is derived from an EMBL/GenBank/DDBJ whole genome shotgun (WGS) entry which is preliminary data.</text>
</comment>
<dbReference type="AlphaFoldDB" id="A0A0F9SHS8"/>
<organism evidence="1">
    <name type="scientific">marine sediment metagenome</name>
    <dbReference type="NCBI Taxonomy" id="412755"/>
    <lineage>
        <taxon>unclassified sequences</taxon>
        <taxon>metagenomes</taxon>
        <taxon>ecological metagenomes</taxon>
    </lineage>
</organism>
<proteinExistence type="predicted"/>
<accession>A0A0F9SHS8</accession>
<dbReference type="EMBL" id="LAZR01002526">
    <property type="protein sequence ID" value="KKN28898.1"/>
    <property type="molecule type" value="Genomic_DNA"/>
</dbReference>
<evidence type="ECO:0000313" key="1">
    <source>
        <dbReference type="EMBL" id="KKN28898.1"/>
    </source>
</evidence>
<gene>
    <name evidence="1" type="ORF">LCGC14_0849510</name>
</gene>
<sequence>MEGLPISEQPVTDLSVTIGLHTLVGELLALGKTNEEILLELQTVHSQTVEDAYSTLRSVYDSWSSIPEGLNIQPEDSRNWHIHLRMKLLQSAIMAGTTPSQRLALMILDSMAGIQGISTIPEQAIPLSIELVERKTEQPTKGEADGVD</sequence>
<protein>
    <submittedName>
        <fullName evidence="1">Uncharacterized protein</fullName>
    </submittedName>
</protein>
<name>A0A0F9SHS8_9ZZZZ</name>
<reference evidence="1" key="1">
    <citation type="journal article" date="2015" name="Nature">
        <title>Complex archaea that bridge the gap between prokaryotes and eukaryotes.</title>
        <authorList>
            <person name="Spang A."/>
            <person name="Saw J.H."/>
            <person name="Jorgensen S.L."/>
            <person name="Zaremba-Niedzwiedzka K."/>
            <person name="Martijn J."/>
            <person name="Lind A.E."/>
            <person name="van Eijk R."/>
            <person name="Schleper C."/>
            <person name="Guy L."/>
            <person name="Ettema T.J."/>
        </authorList>
    </citation>
    <scope>NUCLEOTIDE SEQUENCE</scope>
</reference>